<dbReference type="OrthoDB" id="1425309at2"/>
<reference evidence="3 4" key="1">
    <citation type="submission" date="2016-11" db="EMBL/GenBank/DDBJ databases">
        <authorList>
            <person name="Varghese N."/>
            <person name="Submissions S."/>
        </authorList>
    </citation>
    <scope>NUCLEOTIDE SEQUENCE [LARGE SCALE GENOMIC DNA]</scope>
    <source>
        <strain evidence="3 4">CGMCC 1.12174</strain>
        <strain evidence="2 5">DSM 26351</strain>
    </source>
</reference>
<name>A0A1M6UUW8_9FLAO</name>
<dbReference type="EMBL" id="FRAT01000004">
    <property type="protein sequence ID" value="SHK72911.1"/>
    <property type="molecule type" value="Genomic_DNA"/>
</dbReference>
<protein>
    <recommendedName>
        <fullName evidence="6">Lipoprotein</fullName>
    </recommendedName>
</protein>
<sequence length="195" mass="22016">MKIFKKAIWLLAVTGILSGHACSSDNGEEPTKENPKSEVPTELTGNWMDSWSWFMQYNFDPLLYDPDAKVWFRGSYDAWSMDPRPGFGLQIDQSGNFIWTVVVSTNTGGCQVYTAEYLKGTVEITANKITFHSKVRRKKYHSVCNPGNNFDRDEDKGSFSLTFKITDGESYNGHEVKVLTLINPDGSEVAYSQTK</sequence>
<accession>A0A1M6UUW8</accession>
<evidence type="ECO:0000313" key="4">
    <source>
        <dbReference type="Proteomes" id="UP000184031"/>
    </source>
</evidence>
<evidence type="ECO:0000256" key="1">
    <source>
        <dbReference type="SAM" id="SignalP"/>
    </source>
</evidence>
<dbReference type="Proteomes" id="UP000184031">
    <property type="component" value="Unassembled WGS sequence"/>
</dbReference>
<evidence type="ECO:0000313" key="2">
    <source>
        <dbReference type="EMBL" id="SFC23377.1"/>
    </source>
</evidence>
<dbReference type="EMBL" id="FOKU01000007">
    <property type="protein sequence ID" value="SFC23377.1"/>
    <property type="molecule type" value="Genomic_DNA"/>
</dbReference>
<evidence type="ECO:0008006" key="6">
    <source>
        <dbReference type="Google" id="ProtNLM"/>
    </source>
</evidence>
<keyword evidence="5" id="KW-1185">Reference proteome</keyword>
<dbReference type="Proteomes" id="UP000198940">
    <property type="component" value="Unassembled WGS sequence"/>
</dbReference>
<proteinExistence type="predicted"/>
<dbReference type="STRING" id="1055723.SAMN05216293_1782"/>
<gene>
    <name evidence="2" type="ORF">SAMN04487891_107223</name>
    <name evidence="3" type="ORF">SAMN05216293_1782</name>
</gene>
<comment type="caution">
    <text evidence="3">The sequence shown here is derived from an EMBL/GenBank/DDBJ whole genome shotgun (WGS) entry which is preliminary data.</text>
</comment>
<evidence type="ECO:0000313" key="5">
    <source>
        <dbReference type="Proteomes" id="UP000198940"/>
    </source>
</evidence>
<dbReference type="AlphaFoldDB" id="A0A1M6UUW8"/>
<keyword evidence="1" id="KW-0732">Signal</keyword>
<organism evidence="3 4">
    <name type="scientific">Flagellimonas taeanensis</name>
    <dbReference type="NCBI Taxonomy" id="1005926"/>
    <lineage>
        <taxon>Bacteria</taxon>
        <taxon>Pseudomonadati</taxon>
        <taxon>Bacteroidota</taxon>
        <taxon>Flavobacteriia</taxon>
        <taxon>Flavobacteriales</taxon>
        <taxon>Flavobacteriaceae</taxon>
        <taxon>Flagellimonas</taxon>
    </lineage>
</organism>
<evidence type="ECO:0000313" key="3">
    <source>
        <dbReference type="EMBL" id="SHK72911.1"/>
    </source>
</evidence>
<dbReference type="RefSeq" id="WP_072878975.1">
    <property type="nucleotide sequence ID" value="NZ_FOKU01000007.1"/>
</dbReference>
<feature type="chain" id="PRO_5009921502" description="Lipoprotein" evidence="1">
    <location>
        <begin position="22"/>
        <end position="195"/>
    </location>
</feature>
<feature type="signal peptide" evidence="1">
    <location>
        <begin position="1"/>
        <end position="21"/>
    </location>
</feature>